<protein>
    <recommendedName>
        <fullName evidence="3">LAGLIDADG homing endonuclease</fullName>
    </recommendedName>
</protein>
<comment type="caution">
    <text evidence="1">The sequence shown here is derived from an EMBL/GenBank/DDBJ whole genome shotgun (WGS) entry which is preliminary data.</text>
</comment>
<evidence type="ECO:0008006" key="3">
    <source>
        <dbReference type="Google" id="ProtNLM"/>
    </source>
</evidence>
<dbReference type="InterPro" id="IPR036056">
    <property type="entry name" value="Fibrinogen-like_C"/>
</dbReference>
<dbReference type="SUPFAM" id="SSF56496">
    <property type="entry name" value="Fibrinogen C-terminal domain-like"/>
    <property type="match status" value="1"/>
</dbReference>
<dbReference type="EMBL" id="BPLR01020335">
    <property type="protein sequence ID" value="GIX77535.1"/>
    <property type="molecule type" value="Genomic_DNA"/>
</dbReference>
<keyword evidence="2" id="KW-1185">Reference proteome</keyword>
<name>A0AAV4MZX3_CAEEX</name>
<organism evidence="1 2">
    <name type="scientific">Caerostris extrusa</name>
    <name type="common">Bark spider</name>
    <name type="synonym">Caerostris bankana</name>
    <dbReference type="NCBI Taxonomy" id="172846"/>
    <lineage>
        <taxon>Eukaryota</taxon>
        <taxon>Metazoa</taxon>
        <taxon>Ecdysozoa</taxon>
        <taxon>Arthropoda</taxon>
        <taxon>Chelicerata</taxon>
        <taxon>Arachnida</taxon>
        <taxon>Araneae</taxon>
        <taxon>Araneomorphae</taxon>
        <taxon>Entelegynae</taxon>
        <taxon>Araneoidea</taxon>
        <taxon>Araneidae</taxon>
        <taxon>Caerostris</taxon>
    </lineage>
</organism>
<evidence type="ECO:0000313" key="2">
    <source>
        <dbReference type="Proteomes" id="UP001054945"/>
    </source>
</evidence>
<dbReference type="InterPro" id="IPR014716">
    <property type="entry name" value="Fibrinogen_a/b/g_C_1"/>
</dbReference>
<dbReference type="Proteomes" id="UP001054945">
    <property type="component" value="Unassembled WGS sequence"/>
</dbReference>
<proteinExistence type="predicted"/>
<evidence type="ECO:0000313" key="1">
    <source>
        <dbReference type="EMBL" id="GIX77535.1"/>
    </source>
</evidence>
<gene>
    <name evidence="1" type="ORF">CEXT_101741</name>
</gene>
<accession>A0AAV4MZX3</accession>
<dbReference type="AlphaFoldDB" id="A0AAV4MZX3"/>
<reference evidence="1 2" key="1">
    <citation type="submission" date="2021-06" db="EMBL/GenBank/DDBJ databases">
        <title>Caerostris extrusa draft genome.</title>
        <authorList>
            <person name="Kono N."/>
            <person name="Arakawa K."/>
        </authorList>
    </citation>
    <scope>NUCLEOTIDE SEQUENCE [LARGE SCALE GENOMIC DNA]</scope>
</reference>
<dbReference type="Gene3D" id="3.90.215.10">
    <property type="entry name" value="Gamma Fibrinogen, chain A, domain 1"/>
    <property type="match status" value="1"/>
</dbReference>
<sequence length="159" mass="18489">MKYRKNKRFATKDKDHESLSGLFKGAWWVYGWTVPTRRVQPNKCSLVFVTSECKPGHCGNETEIKIKVNQDISVILHISVFKGDGMQYNNNKRFATKDKDLASLAAIFKAAWWVYGWTFCHLNGQYLPGQCNQTSFHWYLCLENTGLDTTEMKLILKQW</sequence>